<dbReference type="PANTHER" id="PTHR42830:SF1">
    <property type="entry name" value="OSMOTICALLY INDUCIBLE FAMILY PROTEIN"/>
    <property type="match status" value="1"/>
</dbReference>
<dbReference type="EMBL" id="WKJI01000003">
    <property type="protein sequence ID" value="MRX48093.1"/>
    <property type="molecule type" value="Genomic_DNA"/>
</dbReference>
<dbReference type="InterPro" id="IPR015946">
    <property type="entry name" value="KH_dom-like_a/b"/>
</dbReference>
<evidence type="ECO:0000256" key="1">
    <source>
        <dbReference type="SAM" id="MobiDB-lite"/>
    </source>
</evidence>
<dbReference type="InterPro" id="IPR019904">
    <property type="entry name" value="Peroxiredoxin_OsmC"/>
</dbReference>
<sequence>MKFTRKASANWRGTGKEGSGNISTESTVLNNAQLSYKTRFEDGIGTNPEELIAAAHAGCFTMQLSFLISEAGFTPENLDTVAHVQFEDGSINLITLELSGAIPGISNEEFEQLAQKAKEICPISKLLDTEIHLVTTLQELS</sequence>
<keyword evidence="3" id="KW-1185">Reference proteome</keyword>
<dbReference type="InterPro" id="IPR003718">
    <property type="entry name" value="OsmC/Ohr_fam"/>
</dbReference>
<feature type="region of interest" description="Disordered" evidence="1">
    <location>
        <begin position="1"/>
        <end position="24"/>
    </location>
</feature>
<dbReference type="SUPFAM" id="SSF82784">
    <property type="entry name" value="OsmC-like"/>
    <property type="match status" value="1"/>
</dbReference>
<dbReference type="Gene3D" id="3.30.300.20">
    <property type="match status" value="1"/>
</dbReference>
<proteinExistence type="predicted"/>
<dbReference type="GO" id="GO:0006979">
    <property type="term" value="P:response to oxidative stress"/>
    <property type="evidence" value="ECO:0007669"/>
    <property type="project" value="InterPro"/>
</dbReference>
<protein>
    <submittedName>
        <fullName evidence="2">OsmC family peroxiredoxin</fullName>
    </submittedName>
</protein>
<dbReference type="PANTHER" id="PTHR42830">
    <property type="entry name" value="OSMOTICALLY INDUCIBLE FAMILY PROTEIN"/>
    <property type="match status" value="1"/>
</dbReference>
<organism evidence="2 3">
    <name type="scientific">Pedobacter puniceum</name>
    <dbReference type="NCBI Taxonomy" id="2666136"/>
    <lineage>
        <taxon>Bacteria</taxon>
        <taxon>Pseudomonadati</taxon>
        <taxon>Bacteroidota</taxon>
        <taxon>Sphingobacteriia</taxon>
        <taxon>Sphingobacteriales</taxon>
        <taxon>Sphingobacteriaceae</taxon>
        <taxon>Pedobacter</taxon>
    </lineage>
</organism>
<evidence type="ECO:0000313" key="3">
    <source>
        <dbReference type="Proteomes" id="UP000462931"/>
    </source>
</evidence>
<dbReference type="Proteomes" id="UP000462931">
    <property type="component" value="Unassembled WGS sequence"/>
</dbReference>
<dbReference type="InterPro" id="IPR052707">
    <property type="entry name" value="OsmC_Ohr_Peroxiredoxin"/>
</dbReference>
<dbReference type="GO" id="GO:0004601">
    <property type="term" value="F:peroxidase activity"/>
    <property type="evidence" value="ECO:0007669"/>
    <property type="project" value="InterPro"/>
</dbReference>
<dbReference type="NCBIfam" id="TIGR03562">
    <property type="entry name" value="osmo_induc_OsmC"/>
    <property type="match status" value="1"/>
</dbReference>
<gene>
    <name evidence="2" type="ORF">GJJ64_12910</name>
</gene>
<dbReference type="RefSeq" id="WP_154288192.1">
    <property type="nucleotide sequence ID" value="NZ_WKJI01000003.1"/>
</dbReference>
<reference evidence="2 3" key="1">
    <citation type="submission" date="2019-11" db="EMBL/GenBank/DDBJ databases">
        <authorList>
            <person name="Cheng Q."/>
            <person name="Yang Z."/>
        </authorList>
    </citation>
    <scope>NUCLEOTIDE SEQUENCE [LARGE SCALE GENOMIC DNA]</scope>
    <source>
        <strain evidence="2 3">HX-22-1</strain>
    </source>
</reference>
<comment type="caution">
    <text evidence="2">The sequence shown here is derived from an EMBL/GenBank/DDBJ whole genome shotgun (WGS) entry which is preliminary data.</text>
</comment>
<name>A0A7K0FQE1_9SPHI</name>
<accession>A0A7K0FQE1</accession>
<evidence type="ECO:0000313" key="2">
    <source>
        <dbReference type="EMBL" id="MRX48093.1"/>
    </source>
</evidence>
<dbReference type="InterPro" id="IPR036102">
    <property type="entry name" value="OsmC/Ohrsf"/>
</dbReference>
<dbReference type="Pfam" id="PF02566">
    <property type="entry name" value="OsmC"/>
    <property type="match status" value="1"/>
</dbReference>
<dbReference type="AlphaFoldDB" id="A0A7K0FQE1"/>